<evidence type="ECO:0000256" key="3">
    <source>
        <dbReference type="SAM" id="SignalP"/>
    </source>
</evidence>
<gene>
    <name evidence="4" type="ORF">ENP34_12250</name>
</gene>
<feature type="coiled-coil region" evidence="1">
    <location>
        <begin position="127"/>
        <end position="154"/>
    </location>
</feature>
<organism evidence="4">
    <name type="scientific">Thermorudis peleae</name>
    <dbReference type="NCBI Taxonomy" id="1382356"/>
    <lineage>
        <taxon>Bacteria</taxon>
        <taxon>Pseudomonadati</taxon>
        <taxon>Thermomicrobiota</taxon>
        <taxon>Thermomicrobia</taxon>
        <taxon>Thermomicrobia incertae sedis</taxon>
        <taxon>Thermorudis</taxon>
    </lineage>
</organism>
<feature type="region of interest" description="Disordered" evidence="2">
    <location>
        <begin position="32"/>
        <end position="63"/>
    </location>
</feature>
<keyword evidence="1" id="KW-0175">Coiled coil</keyword>
<sequence length="384" mass="41604">MSLAGQCLLRRITHIVVMTSLILLLSSCGAESAPSGSPADTPTSAPSTPTAPATPSPATTPATTVDEETLELAGALAQIWGHLEASAASIEAGNWDFAAAHAGHPVAEYWEQVEGPLAEQGLAQPLREALDRYLQAVEDQASDYQNAHQAAVSETREALEAVAGERWDDPAFRAELIRHLLETVEHEYSEAVEGGQLAELVEYQDAWGFFTVARQLYPDIAQQVQTGSSEAAEEIEHELAELDRVFGTFIVQPGQAPAAPEEVNEAVGEVRAELAKALQLATVEPKGPAETIAEIKALMQQALDAYARGEQDQAYELAADAYLEGFEKIEGDLIQRGEREFVEEVEIQFKELRDGIRQGRPQEELQALVDEISGKLDQALEVLQ</sequence>
<keyword evidence="3" id="KW-0732">Signal</keyword>
<proteinExistence type="predicted"/>
<name>A0A831X9B8_9BACT</name>
<evidence type="ECO:0000313" key="4">
    <source>
        <dbReference type="EMBL" id="HEG92185.1"/>
    </source>
</evidence>
<evidence type="ECO:0000256" key="2">
    <source>
        <dbReference type="SAM" id="MobiDB-lite"/>
    </source>
</evidence>
<evidence type="ECO:0008006" key="5">
    <source>
        <dbReference type="Google" id="ProtNLM"/>
    </source>
</evidence>
<feature type="signal peptide" evidence="3">
    <location>
        <begin position="1"/>
        <end position="32"/>
    </location>
</feature>
<feature type="chain" id="PRO_5032895100" description="DUF3829 domain-containing protein" evidence="3">
    <location>
        <begin position="33"/>
        <end position="384"/>
    </location>
</feature>
<reference evidence="4" key="1">
    <citation type="journal article" date="2020" name="mSystems">
        <title>Genome- and Community-Level Interaction Insights into Carbon Utilization and Element Cycling Functions of Hydrothermarchaeota in Hydrothermal Sediment.</title>
        <authorList>
            <person name="Zhou Z."/>
            <person name="Liu Y."/>
            <person name="Xu W."/>
            <person name="Pan J."/>
            <person name="Luo Z.H."/>
            <person name="Li M."/>
        </authorList>
    </citation>
    <scope>NUCLEOTIDE SEQUENCE [LARGE SCALE GENOMIC DNA]</scope>
    <source>
        <strain evidence="4">SpSt-210</strain>
    </source>
</reference>
<comment type="caution">
    <text evidence="4">The sequence shown here is derived from an EMBL/GenBank/DDBJ whole genome shotgun (WGS) entry which is preliminary data.</text>
</comment>
<protein>
    <recommendedName>
        <fullName evidence="5">DUF3829 domain-containing protein</fullName>
    </recommendedName>
</protein>
<accession>A0A831X9B8</accession>
<dbReference type="AlphaFoldDB" id="A0A831X9B8"/>
<dbReference type="EMBL" id="DSIY01000283">
    <property type="protein sequence ID" value="HEG92185.1"/>
    <property type="molecule type" value="Genomic_DNA"/>
</dbReference>
<evidence type="ECO:0000256" key="1">
    <source>
        <dbReference type="SAM" id="Coils"/>
    </source>
</evidence>